<sequence>MIWNDMERLLSKIATLYYIEGKTQKEIAEQLNLSPSKVFRILNEAKTMGIVQISIKQPIVSCNSLELEFERRFGLKEAIIVNVEQEDKDNLLSLLGQAACDYLKRIVTPADIIGISWGQTLYEMVKQLQPFGVEGTKIVQLVGGINNGQENIEAVELAKRLSQVFNSSPVLFYCPAVVANPEVKKGLLLDNNIKNVLEMSKNATIALVGIGTMEKESLLFKKGHLSSSWHSELLKRNAVGDVCMHFFKLDGTPCNEDLDDLIVGIELEDLKKIRTVICIAGGINKAEAILGALKAKIPKVLVTDKMTAEKILEIEAKGGGQ</sequence>
<dbReference type="STRING" id="520767.ATZ99_17120"/>
<protein>
    <submittedName>
        <fullName evidence="6">Deoxyribonucleoside regulator</fullName>
    </submittedName>
</protein>
<keyword evidence="4" id="KW-0804">Transcription</keyword>
<dbReference type="InterPro" id="IPR013324">
    <property type="entry name" value="RNA_pol_sigma_r3/r4-like"/>
</dbReference>
<keyword evidence="2" id="KW-0805">Transcription regulation</keyword>
<organism evidence="6 7">
    <name type="scientific">Thermovenabulum gondwanense</name>
    <dbReference type="NCBI Taxonomy" id="520767"/>
    <lineage>
        <taxon>Bacteria</taxon>
        <taxon>Bacillati</taxon>
        <taxon>Bacillota</taxon>
        <taxon>Clostridia</taxon>
        <taxon>Thermosediminibacterales</taxon>
        <taxon>Thermosediminibacteraceae</taxon>
        <taxon>Thermovenabulum</taxon>
    </lineage>
</organism>
<dbReference type="Pfam" id="PF04198">
    <property type="entry name" value="Sugar-bind"/>
    <property type="match status" value="1"/>
</dbReference>
<gene>
    <name evidence="6" type="primary">deoR</name>
    <name evidence="6" type="ORF">ATZ99_17120</name>
</gene>
<accession>A0A161PW43</accession>
<dbReference type="Gene3D" id="3.40.50.1360">
    <property type="match status" value="1"/>
</dbReference>
<reference evidence="6 7" key="1">
    <citation type="submission" date="2015-12" db="EMBL/GenBank/DDBJ databases">
        <title>Draft genome of Thermovenabulum gondwanense isolated from a red thermophilic microbial mat colonisisng an outflow channel of a bore well.</title>
        <authorList>
            <person name="Patel B.K."/>
        </authorList>
    </citation>
    <scope>NUCLEOTIDE SEQUENCE [LARGE SCALE GENOMIC DNA]</scope>
    <source>
        <strain evidence="6 7">R270</strain>
    </source>
</reference>
<dbReference type="EMBL" id="LOHZ01000036">
    <property type="protein sequence ID" value="KYO65263.1"/>
    <property type="molecule type" value="Genomic_DNA"/>
</dbReference>
<dbReference type="GO" id="GO:0030246">
    <property type="term" value="F:carbohydrate binding"/>
    <property type="evidence" value="ECO:0007669"/>
    <property type="project" value="InterPro"/>
</dbReference>
<evidence type="ECO:0000256" key="4">
    <source>
        <dbReference type="ARBA" id="ARBA00023163"/>
    </source>
</evidence>
<name>A0A161PW43_9FIRM</name>
<evidence type="ECO:0000313" key="6">
    <source>
        <dbReference type="EMBL" id="KYO65263.1"/>
    </source>
</evidence>
<dbReference type="InterPro" id="IPR037171">
    <property type="entry name" value="NagB/RpiA_transferase-like"/>
</dbReference>
<feature type="domain" description="Sugar-binding" evidence="5">
    <location>
        <begin position="58"/>
        <end position="313"/>
    </location>
</feature>
<dbReference type="GO" id="GO:0003677">
    <property type="term" value="F:DNA binding"/>
    <property type="evidence" value="ECO:0007669"/>
    <property type="project" value="UniProtKB-KW"/>
</dbReference>
<evidence type="ECO:0000313" key="7">
    <source>
        <dbReference type="Proteomes" id="UP000075737"/>
    </source>
</evidence>
<comment type="caution">
    <text evidence="6">The sequence shown here is derived from an EMBL/GenBank/DDBJ whole genome shotgun (WGS) entry which is preliminary data.</text>
</comment>
<dbReference type="SUPFAM" id="SSF100950">
    <property type="entry name" value="NagB/RpiA/CoA transferase-like"/>
    <property type="match status" value="1"/>
</dbReference>
<evidence type="ECO:0000256" key="3">
    <source>
        <dbReference type="ARBA" id="ARBA00023125"/>
    </source>
</evidence>
<evidence type="ECO:0000256" key="1">
    <source>
        <dbReference type="ARBA" id="ARBA00010466"/>
    </source>
</evidence>
<dbReference type="InterPro" id="IPR051054">
    <property type="entry name" value="SorC_transcr_regulators"/>
</dbReference>
<keyword evidence="7" id="KW-1185">Reference proteome</keyword>
<dbReference type="RefSeq" id="WP_068748827.1">
    <property type="nucleotide sequence ID" value="NZ_LOHZ01000036.1"/>
</dbReference>
<comment type="similarity">
    <text evidence="1">Belongs to the SorC transcriptional regulatory family.</text>
</comment>
<dbReference type="AlphaFoldDB" id="A0A161PW43"/>
<dbReference type="PANTHER" id="PTHR34294">
    <property type="entry name" value="TRANSCRIPTIONAL REGULATOR-RELATED"/>
    <property type="match status" value="1"/>
</dbReference>
<keyword evidence="3" id="KW-0238">DNA-binding</keyword>
<proteinExistence type="inferred from homology"/>
<evidence type="ECO:0000256" key="2">
    <source>
        <dbReference type="ARBA" id="ARBA00023015"/>
    </source>
</evidence>
<dbReference type="SUPFAM" id="SSF88659">
    <property type="entry name" value="Sigma3 and sigma4 domains of RNA polymerase sigma factors"/>
    <property type="match status" value="1"/>
</dbReference>
<evidence type="ECO:0000259" key="5">
    <source>
        <dbReference type="Pfam" id="PF04198"/>
    </source>
</evidence>
<dbReference type="InterPro" id="IPR007324">
    <property type="entry name" value="Sugar-bd_dom_put"/>
</dbReference>
<dbReference type="Pfam" id="PF13412">
    <property type="entry name" value="HTH_24"/>
    <property type="match status" value="1"/>
</dbReference>
<dbReference type="Gene3D" id="1.10.10.60">
    <property type="entry name" value="Homeodomain-like"/>
    <property type="match status" value="1"/>
</dbReference>
<dbReference type="Proteomes" id="UP000075737">
    <property type="component" value="Unassembled WGS sequence"/>
</dbReference>
<dbReference type="PANTHER" id="PTHR34294:SF1">
    <property type="entry name" value="TRANSCRIPTIONAL REGULATOR LSRR"/>
    <property type="match status" value="1"/>
</dbReference>